<evidence type="ECO:0000313" key="1">
    <source>
        <dbReference type="EMBL" id="RKG50044.1"/>
    </source>
</evidence>
<dbReference type="EMBL" id="RAXZ01000021">
    <property type="protein sequence ID" value="RKG50044.1"/>
    <property type="molecule type" value="Genomic_DNA"/>
</dbReference>
<name>A0A3A8G554_9GAMM</name>
<evidence type="ECO:0000313" key="2">
    <source>
        <dbReference type="Proteomes" id="UP000281084"/>
    </source>
</evidence>
<dbReference type="RefSeq" id="WP_120367968.1">
    <property type="nucleotide sequence ID" value="NZ_RAXZ01000021.1"/>
</dbReference>
<accession>A0A3A8G554</accession>
<proteinExistence type="predicted"/>
<dbReference type="Proteomes" id="UP000281084">
    <property type="component" value="Unassembled WGS sequence"/>
</dbReference>
<sequence length="120" mass="14269">MHTFHPISKELFFKITILKTMMYCGVLWGLYRDGWAMSNDGEDYIFPFWLNGLQAHRYAKKHWPHYTPKKITPQDFEVALLPTLTRIHATPALYTANKKFKLTTAQMRHFFFTPRQFVIA</sequence>
<organism evidence="1 2">
    <name type="scientific">Acinetobacter cumulans</name>
    <dbReference type="NCBI Taxonomy" id="2136182"/>
    <lineage>
        <taxon>Bacteria</taxon>
        <taxon>Pseudomonadati</taxon>
        <taxon>Pseudomonadota</taxon>
        <taxon>Gammaproteobacteria</taxon>
        <taxon>Moraxellales</taxon>
        <taxon>Moraxellaceae</taxon>
        <taxon>Acinetobacter</taxon>
    </lineage>
</organism>
<comment type="caution">
    <text evidence="1">The sequence shown here is derived from an EMBL/GenBank/DDBJ whole genome shotgun (WGS) entry which is preliminary data.</text>
</comment>
<dbReference type="AlphaFoldDB" id="A0A3A8G554"/>
<gene>
    <name evidence="1" type="ORF">D7V64_12985</name>
</gene>
<reference evidence="1 2" key="1">
    <citation type="submission" date="2018-09" db="EMBL/GenBank/DDBJ databases">
        <title>The draft genome of Acinetobacter spp. strains.</title>
        <authorList>
            <person name="Qin J."/>
            <person name="Feng Y."/>
            <person name="Zong Z."/>
        </authorList>
    </citation>
    <scope>NUCLEOTIDE SEQUENCE [LARGE SCALE GENOMIC DNA]</scope>
    <source>
        <strain evidence="1 2">WCHAc060002</strain>
    </source>
</reference>
<protein>
    <submittedName>
        <fullName evidence="1">DUF2750 domain-containing protein</fullName>
    </submittedName>
</protein>
<dbReference type="Pfam" id="PF11042">
    <property type="entry name" value="DUF2750"/>
    <property type="match status" value="1"/>
</dbReference>
<dbReference type="InterPro" id="IPR021284">
    <property type="entry name" value="DUF2750"/>
</dbReference>